<dbReference type="EMBL" id="NMQW01000002">
    <property type="protein sequence ID" value="OXM88004.1"/>
    <property type="molecule type" value="Genomic_DNA"/>
</dbReference>
<dbReference type="Pfam" id="PF08282">
    <property type="entry name" value="Hydrolase_3"/>
    <property type="match status" value="1"/>
</dbReference>
<comment type="caution">
    <text evidence="1">The sequence shown here is derived from an EMBL/GenBank/DDBJ whole genome shotgun (WGS) entry which is preliminary data.</text>
</comment>
<protein>
    <submittedName>
        <fullName evidence="1">Haloacid dehalogenase</fullName>
    </submittedName>
</protein>
<organism evidence="1 2">
    <name type="scientific">Paenibacillus rigui</name>
    <dbReference type="NCBI Taxonomy" id="554312"/>
    <lineage>
        <taxon>Bacteria</taxon>
        <taxon>Bacillati</taxon>
        <taxon>Bacillota</taxon>
        <taxon>Bacilli</taxon>
        <taxon>Bacillales</taxon>
        <taxon>Paenibacillaceae</taxon>
        <taxon>Paenibacillus</taxon>
    </lineage>
</organism>
<dbReference type="Proteomes" id="UP000215509">
    <property type="component" value="Unassembled WGS sequence"/>
</dbReference>
<dbReference type="Gene3D" id="3.30.1240.10">
    <property type="match status" value="1"/>
</dbReference>
<dbReference type="Gene3D" id="3.40.50.1000">
    <property type="entry name" value="HAD superfamily/HAD-like"/>
    <property type="match status" value="1"/>
</dbReference>
<gene>
    <name evidence="1" type="ORF">CF651_02605</name>
</gene>
<sequence>MNPIYVLTDLDGTLLHPDATLSKLSREVVTDAIRDGHVISYATARSYISSHAVAGEIHWRHPVVLYNGALLFDPVAKVKLDGAFLNTGITNQLIAFGKSFGLCPLLFALDHRDAERVLHEPLRRSGDQQFRASRPGDPRFQELDELQCPDDFQTLILTYIGHFEELKPLYEAVKGKHADQVHIHMMPDGYLQDHYFLELSHPEANKRHGLRMWAKQVGCEPEQIIVFGDNLNDIGLFEAGGTKIAVGNAQPGLKAMADRIIEANSEDGVARYLQEVLEGVKETG</sequence>
<dbReference type="OrthoDB" id="9806027at2"/>
<dbReference type="RefSeq" id="WP_094013252.1">
    <property type="nucleotide sequence ID" value="NZ_NMQW01000002.1"/>
</dbReference>
<proteinExistence type="predicted"/>
<dbReference type="GO" id="GO:0000287">
    <property type="term" value="F:magnesium ion binding"/>
    <property type="evidence" value="ECO:0007669"/>
    <property type="project" value="TreeGrafter"/>
</dbReference>
<dbReference type="InterPro" id="IPR023214">
    <property type="entry name" value="HAD_sf"/>
</dbReference>
<evidence type="ECO:0000313" key="2">
    <source>
        <dbReference type="Proteomes" id="UP000215509"/>
    </source>
</evidence>
<dbReference type="InterPro" id="IPR036412">
    <property type="entry name" value="HAD-like_sf"/>
</dbReference>
<keyword evidence="2" id="KW-1185">Reference proteome</keyword>
<reference evidence="1 2" key="1">
    <citation type="submission" date="2017-07" db="EMBL/GenBank/DDBJ databases">
        <title>Genome sequencing and assembly of Paenibacillus rigui.</title>
        <authorList>
            <person name="Mayilraj S."/>
        </authorList>
    </citation>
    <scope>NUCLEOTIDE SEQUENCE [LARGE SCALE GENOMIC DNA]</scope>
    <source>
        <strain evidence="1 2">JCM 16352</strain>
    </source>
</reference>
<dbReference type="GO" id="GO:0016791">
    <property type="term" value="F:phosphatase activity"/>
    <property type="evidence" value="ECO:0007669"/>
    <property type="project" value="TreeGrafter"/>
</dbReference>
<evidence type="ECO:0000313" key="1">
    <source>
        <dbReference type="EMBL" id="OXM88004.1"/>
    </source>
</evidence>
<accession>A0A229UX42</accession>
<name>A0A229UX42_9BACL</name>
<dbReference type="PANTHER" id="PTHR10000">
    <property type="entry name" value="PHOSPHOSERINE PHOSPHATASE"/>
    <property type="match status" value="1"/>
</dbReference>
<dbReference type="AlphaFoldDB" id="A0A229UX42"/>
<dbReference type="GO" id="GO:0005829">
    <property type="term" value="C:cytosol"/>
    <property type="evidence" value="ECO:0007669"/>
    <property type="project" value="TreeGrafter"/>
</dbReference>
<dbReference type="PANTHER" id="PTHR10000:SF8">
    <property type="entry name" value="HAD SUPERFAMILY HYDROLASE-LIKE, TYPE 3"/>
    <property type="match status" value="1"/>
</dbReference>
<dbReference type="SUPFAM" id="SSF56784">
    <property type="entry name" value="HAD-like"/>
    <property type="match status" value="1"/>
</dbReference>